<dbReference type="PANTHER" id="PTHR34352">
    <property type="entry name" value="PROTEIN YHFA"/>
    <property type="match status" value="1"/>
</dbReference>
<accession>A0A1E5L126</accession>
<proteinExistence type="predicted"/>
<name>A0A1E5L126_9ENTE</name>
<dbReference type="RefSeq" id="WP_069697298.1">
    <property type="nucleotide sequence ID" value="NZ_JAGGMA010000010.1"/>
</dbReference>
<dbReference type="InterPro" id="IPR015946">
    <property type="entry name" value="KH_dom-like_a/b"/>
</dbReference>
<evidence type="ECO:0000313" key="1">
    <source>
        <dbReference type="EMBL" id="OEH83771.1"/>
    </source>
</evidence>
<keyword evidence="2" id="KW-1185">Reference proteome</keyword>
<comment type="caution">
    <text evidence="1">The sequence shown here is derived from an EMBL/GenBank/DDBJ whole genome shotgun (WGS) entry which is preliminary data.</text>
</comment>
<sequence length="125" mass="14136">MELISTEKGIELIHKNGNWIIKKEIGFSPVELLVASIAACGAYVYERVLTNSKITYKTQRVEVAYERSETKPAKPLSEVTITFYLEVPESEQGKAERATKLITKNCPVMQSLDPEIKVFEQVIFV</sequence>
<evidence type="ECO:0000313" key="2">
    <source>
        <dbReference type="Proteomes" id="UP000095256"/>
    </source>
</evidence>
<dbReference type="OrthoDB" id="13625at2"/>
<dbReference type="Gene3D" id="3.30.300.20">
    <property type="match status" value="1"/>
</dbReference>
<dbReference type="InterPro" id="IPR003718">
    <property type="entry name" value="OsmC/Ohr_fam"/>
</dbReference>
<dbReference type="SUPFAM" id="SSF82784">
    <property type="entry name" value="OsmC-like"/>
    <property type="match status" value="1"/>
</dbReference>
<dbReference type="AlphaFoldDB" id="A0A1E5L126"/>
<dbReference type="InterPro" id="IPR036102">
    <property type="entry name" value="OsmC/Ohrsf"/>
</dbReference>
<gene>
    <name evidence="1" type="ORF">BCR26_08070</name>
</gene>
<dbReference type="Pfam" id="PF02566">
    <property type="entry name" value="OsmC"/>
    <property type="match status" value="1"/>
</dbReference>
<dbReference type="PANTHER" id="PTHR34352:SF1">
    <property type="entry name" value="PROTEIN YHFA"/>
    <property type="match status" value="1"/>
</dbReference>
<dbReference type="STRING" id="762845.BCR26_08070"/>
<dbReference type="Proteomes" id="UP000095256">
    <property type="component" value="Unassembled WGS sequence"/>
</dbReference>
<protein>
    <submittedName>
        <fullName evidence="1">Peroxiredoxin</fullName>
    </submittedName>
</protein>
<dbReference type="EMBL" id="MIEK01000003">
    <property type="protein sequence ID" value="OEH83771.1"/>
    <property type="molecule type" value="Genomic_DNA"/>
</dbReference>
<reference evidence="1 2" key="1">
    <citation type="submission" date="2016-09" db="EMBL/GenBank/DDBJ databases">
        <authorList>
            <person name="Capua I."/>
            <person name="De Benedictis P."/>
            <person name="Joannis T."/>
            <person name="Lombin L.H."/>
            <person name="Cattoli G."/>
        </authorList>
    </citation>
    <scope>NUCLEOTIDE SEQUENCE [LARGE SCALE GENOMIC DNA]</scope>
    <source>
        <strain evidence="1 2">LMG 25899</strain>
    </source>
</reference>
<organism evidence="1 2">
    <name type="scientific">Enterococcus rivorum</name>
    <dbReference type="NCBI Taxonomy" id="762845"/>
    <lineage>
        <taxon>Bacteria</taxon>
        <taxon>Bacillati</taxon>
        <taxon>Bacillota</taxon>
        <taxon>Bacilli</taxon>
        <taxon>Lactobacillales</taxon>
        <taxon>Enterococcaceae</taxon>
        <taxon>Enterococcus</taxon>
    </lineage>
</organism>